<evidence type="ECO:0000313" key="1">
    <source>
        <dbReference type="EMBL" id="CCC93704.1"/>
    </source>
</evidence>
<dbReference type="VEuPathDB" id="TriTrypDB:TcIL3000_10_4670"/>
<organism evidence="1">
    <name type="scientific">Trypanosoma congolense (strain IL3000)</name>
    <dbReference type="NCBI Taxonomy" id="1068625"/>
    <lineage>
        <taxon>Eukaryota</taxon>
        <taxon>Discoba</taxon>
        <taxon>Euglenozoa</taxon>
        <taxon>Kinetoplastea</taxon>
        <taxon>Metakinetoplastina</taxon>
        <taxon>Trypanosomatida</taxon>
        <taxon>Trypanosomatidae</taxon>
        <taxon>Trypanosoma</taxon>
        <taxon>Nannomonas</taxon>
    </lineage>
</organism>
<gene>
    <name evidence="1" type="ORF">TCIL3000_10_4670</name>
</gene>
<sequence>MFTYSTITFRKALAHFSVREFRARQRHSLKPDNVVDVFKSSLHPNDRFLREASVGAGASRFLVVDRNQCVRGIYRPLLCLPYPEDGSNALGIPVESYLQLLHQKTISEENSTLVFVSHVNGFSFAVYGIDGIVRLPIAHITLPTQRAAAAGKMSDRDMRPFVSTSSLIDDLAELVTDHYSSSMDPCSSFFFLSNSDSAMTFVETRAAWKSRGYADKMPLSFDDKRWVRLPETSPHYGNMGTLYHEDPEIGTVVSEAKLTARVITGLLELDS</sequence>
<proteinExistence type="predicted"/>
<dbReference type="AlphaFoldDB" id="G0UWD8"/>
<dbReference type="EMBL" id="HE575323">
    <property type="protein sequence ID" value="CCC93704.1"/>
    <property type="molecule type" value="Genomic_DNA"/>
</dbReference>
<accession>G0UWD8</accession>
<reference evidence="1" key="1">
    <citation type="journal article" date="2012" name="Proc. Natl. Acad. Sci. U.S.A.">
        <title>Antigenic diversity is generated by distinct evolutionary mechanisms in African trypanosome species.</title>
        <authorList>
            <person name="Jackson A.P."/>
            <person name="Berry A."/>
            <person name="Aslett M."/>
            <person name="Allison H.C."/>
            <person name="Burton P."/>
            <person name="Vavrova-Anderson J."/>
            <person name="Brown R."/>
            <person name="Browne H."/>
            <person name="Corton N."/>
            <person name="Hauser H."/>
            <person name="Gamble J."/>
            <person name="Gilderthorp R."/>
            <person name="Marcello L."/>
            <person name="McQuillan J."/>
            <person name="Otto T.D."/>
            <person name="Quail M.A."/>
            <person name="Sanders M.J."/>
            <person name="van Tonder A."/>
            <person name="Ginger M.L."/>
            <person name="Field M.C."/>
            <person name="Barry J.D."/>
            <person name="Hertz-Fowler C."/>
            <person name="Berriman M."/>
        </authorList>
    </citation>
    <scope>NUCLEOTIDE SEQUENCE</scope>
    <source>
        <strain evidence="1">IL3000</strain>
    </source>
</reference>
<name>G0UWD8_TRYCI</name>
<protein>
    <submittedName>
        <fullName evidence="1">Uncharacterized protein</fullName>
    </submittedName>
</protein>